<dbReference type="RefSeq" id="WP_187070609.1">
    <property type="nucleotide sequence ID" value="NZ_JACRYL010000005.1"/>
</dbReference>
<feature type="transmembrane region" description="Helical" evidence="1">
    <location>
        <begin position="60"/>
        <end position="79"/>
    </location>
</feature>
<feature type="transmembrane region" description="Helical" evidence="1">
    <location>
        <begin position="7"/>
        <end position="24"/>
    </location>
</feature>
<keyword evidence="3" id="KW-1185">Reference proteome</keyword>
<feature type="transmembrane region" description="Helical" evidence="1">
    <location>
        <begin position="36"/>
        <end position="53"/>
    </location>
</feature>
<keyword evidence="1" id="KW-0812">Transmembrane</keyword>
<comment type="caution">
    <text evidence="2">The sequence shown here is derived from an EMBL/GenBank/DDBJ whole genome shotgun (WGS) entry which is preliminary data.</text>
</comment>
<evidence type="ECO:0000256" key="1">
    <source>
        <dbReference type="SAM" id="Phobius"/>
    </source>
</evidence>
<organism evidence="2 3">
    <name type="scientific">Pedobacter fastidiosus</name>
    <dbReference type="NCBI Taxonomy" id="2765361"/>
    <lineage>
        <taxon>Bacteria</taxon>
        <taxon>Pseudomonadati</taxon>
        <taxon>Bacteroidota</taxon>
        <taxon>Sphingobacteriia</taxon>
        <taxon>Sphingobacteriales</taxon>
        <taxon>Sphingobacteriaceae</taxon>
        <taxon>Pedobacter</taxon>
    </lineage>
</organism>
<gene>
    <name evidence="2" type="ORF">H7U22_06815</name>
</gene>
<dbReference type="EMBL" id="JACRYL010000005">
    <property type="protein sequence ID" value="MBC6110129.1"/>
    <property type="molecule type" value="Genomic_DNA"/>
</dbReference>
<keyword evidence="1" id="KW-0472">Membrane</keyword>
<feature type="transmembrane region" description="Helical" evidence="1">
    <location>
        <begin position="91"/>
        <end position="124"/>
    </location>
</feature>
<keyword evidence="1" id="KW-1133">Transmembrane helix</keyword>
<sequence>MKTLLKIGKWYWITIFMAVAVLEITQGFERNSLIRWVYHSHIPLLLFIVLLIFHRNWLSWLFMVFVCMYGLFDLFAYAPQASSPTKMDFGLGVSLIFIASPLSTLVRLSVNPLFFYFFTLIIFLTRPVRHKYFKSNASLKILNT</sequence>
<protein>
    <submittedName>
        <fullName evidence="2">Uncharacterized protein</fullName>
    </submittedName>
</protein>
<evidence type="ECO:0000313" key="3">
    <source>
        <dbReference type="Proteomes" id="UP000652755"/>
    </source>
</evidence>
<evidence type="ECO:0000313" key="2">
    <source>
        <dbReference type="EMBL" id="MBC6110129.1"/>
    </source>
</evidence>
<name>A0ABR7KPW4_9SPHI</name>
<accession>A0ABR7KPW4</accession>
<reference evidence="2 3" key="1">
    <citation type="submission" date="2020-08" db="EMBL/GenBank/DDBJ databases">
        <authorList>
            <person name="Sun Q."/>
            <person name="Inoue M."/>
        </authorList>
    </citation>
    <scope>NUCLEOTIDE SEQUENCE [LARGE SCALE GENOMIC DNA]</scope>
    <source>
        <strain evidence="2 3">CCM 8938</strain>
    </source>
</reference>
<proteinExistence type="predicted"/>
<dbReference type="Proteomes" id="UP000652755">
    <property type="component" value="Unassembled WGS sequence"/>
</dbReference>